<name>A0AA39RN22_ACESA</name>
<protein>
    <submittedName>
        <fullName evidence="1">Uncharacterized protein</fullName>
    </submittedName>
</protein>
<organism evidence="1 2">
    <name type="scientific">Acer saccharum</name>
    <name type="common">Sugar maple</name>
    <dbReference type="NCBI Taxonomy" id="4024"/>
    <lineage>
        <taxon>Eukaryota</taxon>
        <taxon>Viridiplantae</taxon>
        <taxon>Streptophyta</taxon>
        <taxon>Embryophyta</taxon>
        <taxon>Tracheophyta</taxon>
        <taxon>Spermatophyta</taxon>
        <taxon>Magnoliopsida</taxon>
        <taxon>eudicotyledons</taxon>
        <taxon>Gunneridae</taxon>
        <taxon>Pentapetalae</taxon>
        <taxon>rosids</taxon>
        <taxon>malvids</taxon>
        <taxon>Sapindales</taxon>
        <taxon>Sapindaceae</taxon>
        <taxon>Hippocastanoideae</taxon>
        <taxon>Acereae</taxon>
        <taxon>Acer</taxon>
    </lineage>
</organism>
<keyword evidence="2" id="KW-1185">Reference proteome</keyword>
<gene>
    <name evidence="1" type="ORF">LWI29_034605</name>
</gene>
<reference evidence="1" key="2">
    <citation type="submission" date="2023-06" db="EMBL/GenBank/DDBJ databases">
        <authorList>
            <person name="Swenson N.G."/>
            <person name="Wegrzyn J.L."/>
            <person name="Mcevoy S.L."/>
        </authorList>
    </citation>
    <scope>NUCLEOTIDE SEQUENCE</scope>
    <source>
        <strain evidence="1">NS2018</strain>
        <tissue evidence="1">Leaf</tissue>
    </source>
</reference>
<dbReference type="PANTHER" id="PTHR22715">
    <property type="entry name" value="TRANSFORMING GROWTH FACTOR BETA REGULATED GENE 1"/>
    <property type="match status" value="1"/>
</dbReference>
<dbReference type="InterPro" id="IPR040092">
    <property type="entry name" value="TBRG1"/>
</dbReference>
<dbReference type="Gene3D" id="3.30.160.360">
    <property type="match status" value="1"/>
</dbReference>
<sequence>MDRAGGKSGNKGSEAALTAGKDHYPYPVGYHAVRAHNGSTCKIEIHDGTKGPLFMITSADGQSCSGQTPDMAWEKFQKKHYPQMKTWHGKRLSCKIDGVEVEKVRLELGKRRKRQSRMLVTKPSDFLQSCCSAPESSGLTT</sequence>
<evidence type="ECO:0000313" key="2">
    <source>
        <dbReference type="Proteomes" id="UP001168877"/>
    </source>
</evidence>
<dbReference type="AlphaFoldDB" id="A0AA39RN22"/>
<evidence type="ECO:0000313" key="1">
    <source>
        <dbReference type="EMBL" id="KAK0575147.1"/>
    </source>
</evidence>
<accession>A0AA39RN22</accession>
<dbReference type="EMBL" id="JAUESC010000387">
    <property type="protein sequence ID" value="KAK0575147.1"/>
    <property type="molecule type" value="Genomic_DNA"/>
</dbReference>
<reference evidence="1" key="1">
    <citation type="journal article" date="2022" name="Plant J.">
        <title>Strategies of tolerance reflected in two North American maple genomes.</title>
        <authorList>
            <person name="McEvoy S.L."/>
            <person name="Sezen U.U."/>
            <person name="Trouern-Trend A."/>
            <person name="McMahon S.M."/>
            <person name="Schaberg P.G."/>
            <person name="Yang J."/>
            <person name="Wegrzyn J.L."/>
            <person name="Swenson N.G."/>
        </authorList>
    </citation>
    <scope>NUCLEOTIDE SEQUENCE</scope>
    <source>
        <strain evidence="1">NS2018</strain>
    </source>
</reference>
<dbReference type="PANTHER" id="PTHR22715:SF1">
    <property type="entry name" value="DNA BINDING PROTEIN"/>
    <property type="match status" value="1"/>
</dbReference>
<dbReference type="GO" id="GO:0005634">
    <property type="term" value="C:nucleus"/>
    <property type="evidence" value="ECO:0007669"/>
    <property type="project" value="TreeGrafter"/>
</dbReference>
<proteinExistence type="predicted"/>
<dbReference type="Proteomes" id="UP001168877">
    <property type="component" value="Unassembled WGS sequence"/>
</dbReference>
<comment type="caution">
    <text evidence="1">The sequence shown here is derived from an EMBL/GenBank/DDBJ whole genome shotgun (WGS) entry which is preliminary data.</text>
</comment>
<dbReference type="GO" id="GO:0051726">
    <property type="term" value="P:regulation of cell cycle"/>
    <property type="evidence" value="ECO:0007669"/>
    <property type="project" value="TreeGrafter"/>
</dbReference>